<reference evidence="9" key="1">
    <citation type="journal article" date="2019" name="Sci. Rep.">
        <title>Draft genome of Tanacetum cinerariifolium, the natural source of mosquito coil.</title>
        <authorList>
            <person name="Yamashiro T."/>
            <person name="Shiraishi A."/>
            <person name="Satake H."/>
            <person name="Nakayama K."/>
        </authorList>
    </citation>
    <scope>NUCLEOTIDE SEQUENCE</scope>
</reference>
<dbReference type="GO" id="GO:0016787">
    <property type="term" value="F:hydrolase activity"/>
    <property type="evidence" value="ECO:0007669"/>
    <property type="project" value="UniProtKB-KW"/>
</dbReference>
<evidence type="ECO:0000256" key="7">
    <source>
        <dbReference type="SAM" id="MobiDB-lite"/>
    </source>
</evidence>
<feature type="region of interest" description="Disordered" evidence="7">
    <location>
        <begin position="105"/>
        <end position="126"/>
    </location>
</feature>
<dbReference type="Gene3D" id="3.30.420.10">
    <property type="entry name" value="Ribonuclease H-like superfamily/Ribonuclease H"/>
    <property type="match status" value="1"/>
</dbReference>
<dbReference type="GO" id="GO:0003676">
    <property type="term" value="F:nucleic acid binding"/>
    <property type="evidence" value="ECO:0007669"/>
    <property type="project" value="InterPro"/>
</dbReference>
<dbReference type="EMBL" id="BKCJ010009165">
    <property type="protein sequence ID" value="GEU85711.1"/>
    <property type="molecule type" value="Genomic_DNA"/>
</dbReference>
<evidence type="ECO:0000313" key="9">
    <source>
        <dbReference type="EMBL" id="GEU85711.1"/>
    </source>
</evidence>
<gene>
    <name evidence="9" type="ORF">Tci_057689</name>
</gene>
<organism evidence="9">
    <name type="scientific">Tanacetum cinerariifolium</name>
    <name type="common">Dalmatian daisy</name>
    <name type="synonym">Chrysanthemum cinerariifolium</name>
    <dbReference type="NCBI Taxonomy" id="118510"/>
    <lineage>
        <taxon>Eukaryota</taxon>
        <taxon>Viridiplantae</taxon>
        <taxon>Streptophyta</taxon>
        <taxon>Embryophyta</taxon>
        <taxon>Tracheophyta</taxon>
        <taxon>Spermatophyta</taxon>
        <taxon>Magnoliopsida</taxon>
        <taxon>eudicotyledons</taxon>
        <taxon>Gunneridae</taxon>
        <taxon>Pentapetalae</taxon>
        <taxon>asterids</taxon>
        <taxon>campanulids</taxon>
        <taxon>Asterales</taxon>
        <taxon>Asteraceae</taxon>
        <taxon>Asteroideae</taxon>
        <taxon>Anthemideae</taxon>
        <taxon>Anthemidinae</taxon>
        <taxon>Tanacetum</taxon>
    </lineage>
</organism>
<dbReference type="AlphaFoldDB" id="A0A6L2NHE1"/>
<feature type="compositionally biased region" description="Basic and acidic residues" evidence="7">
    <location>
        <begin position="105"/>
        <end position="123"/>
    </location>
</feature>
<dbReference type="SUPFAM" id="SSF53098">
    <property type="entry name" value="Ribonuclease H-like"/>
    <property type="match status" value="1"/>
</dbReference>
<dbReference type="InterPro" id="IPR012337">
    <property type="entry name" value="RNaseH-like_sf"/>
</dbReference>
<feature type="region of interest" description="Disordered" evidence="7">
    <location>
        <begin position="195"/>
        <end position="220"/>
    </location>
</feature>
<evidence type="ECO:0000256" key="3">
    <source>
        <dbReference type="ARBA" id="ARBA00022722"/>
    </source>
</evidence>
<dbReference type="SUPFAM" id="SSF56672">
    <property type="entry name" value="DNA/RNA polymerases"/>
    <property type="match status" value="1"/>
</dbReference>
<keyword evidence="5" id="KW-0378">Hydrolase</keyword>
<feature type="compositionally biased region" description="Low complexity" evidence="7">
    <location>
        <begin position="202"/>
        <end position="220"/>
    </location>
</feature>
<sequence>MAASVIPISLDSSEKSVGSYVPRVILFVTIPTSILVIHVVHAEVPIAPAILLVAPEVVAVSIISPTGVLDLVDYSFSSDSDPSEDSLPLAPELPLVLPFLCSDDSKADNESKPAEQRPERHESVTPSFEFPLAPVVAPPGIRQWPAILVRPSESIPFGEPYRTNPNCPRKLLTVRKRVRPFLARRLAWRCASHRSSNRHSSPDFTLDSSSSGSSSDSSSDISSCSSLDSLSDSSSVHSLRCDASESSLDSSYERSLDSSSHSAGPSRKRCRFPTTLVPSSTPVLRSIALTLADLLPPRKRFRDSCSSEDSEEEHMEIGTADAEAIADLGISDGVGAHTEDGIVDLLVTRGNSDPSGGDALDLERQLEASGERAGLVDKVRSLGRENLRVRALLCIERDRVDSLRRHMALSQEEFRQIRRDRDDTRRRLRRLESLVERRLGFCFEMEPATRTIASTSNNEDEGINERQRNQNQNQFTRMTKVDFPKSRDDLKGWIFKCEQFFSIDEILENHKVNLWVESLLLLGPLLCHTCDDMTDASGVGIRAVLQQNGYPIAYMSKTLSFKHQSLSTYEKEFLAVLLALEKWRGYLMDKHFIIKTDHFSLKYLLDQRIITPTQMKWLPKLIGFYYEVVYKKGSENGPVDALSRVQTSELFSVITTLIEDKVFLSNFWSELFKLLQVLLLKSTSYHPQTDGQTEVVNKCLEGYLRGVSKVEAVDKTLKEREEFIQTLKVHLLRAQNRMKQQADRGRSKRNLEARDWVLLKLQPHSLSARTQLKGYKGEVPSGQLIDIPLCDQNGMLAAKPLRSLDRKMVKKRNAIAVYGLAQ</sequence>
<keyword evidence="4" id="KW-0255">Endonuclease</keyword>
<comment type="caution">
    <text evidence="9">The sequence shown here is derived from an EMBL/GenBank/DDBJ whole genome shotgun (WGS) entry which is preliminary data.</text>
</comment>
<keyword evidence="2" id="KW-0548">Nucleotidyltransferase</keyword>
<protein>
    <submittedName>
        <fullName evidence="9">Gypsy/Ty3 retroelement polyprotein</fullName>
    </submittedName>
</protein>
<evidence type="ECO:0000256" key="1">
    <source>
        <dbReference type="ARBA" id="ARBA00022679"/>
    </source>
</evidence>
<dbReference type="InterPro" id="IPR036397">
    <property type="entry name" value="RNaseH_sf"/>
</dbReference>
<keyword evidence="1" id="KW-0808">Transferase</keyword>
<feature type="domain" description="Reverse transcriptase RNase H-like" evidence="8">
    <location>
        <begin position="534"/>
        <end position="621"/>
    </location>
</feature>
<name>A0A6L2NHE1_TANCI</name>
<dbReference type="CDD" id="cd09274">
    <property type="entry name" value="RNase_HI_RT_Ty3"/>
    <property type="match status" value="1"/>
</dbReference>
<evidence type="ECO:0000259" key="8">
    <source>
        <dbReference type="Pfam" id="PF17917"/>
    </source>
</evidence>
<evidence type="ECO:0000256" key="5">
    <source>
        <dbReference type="ARBA" id="ARBA00022801"/>
    </source>
</evidence>
<dbReference type="GO" id="GO:0003964">
    <property type="term" value="F:RNA-directed DNA polymerase activity"/>
    <property type="evidence" value="ECO:0007669"/>
    <property type="project" value="UniProtKB-KW"/>
</dbReference>
<evidence type="ECO:0000256" key="6">
    <source>
        <dbReference type="ARBA" id="ARBA00022918"/>
    </source>
</evidence>
<keyword evidence="3" id="KW-0540">Nuclease</keyword>
<dbReference type="InterPro" id="IPR043502">
    <property type="entry name" value="DNA/RNA_pol_sf"/>
</dbReference>
<accession>A0A6L2NHE1</accession>
<evidence type="ECO:0000256" key="4">
    <source>
        <dbReference type="ARBA" id="ARBA00022759"/>
    </source>
</evidence>
<evidence type="ECO:0000256" key="2">
    <source>
        <dbReference type="ARBA" id="ARBA00022695"/>
    </source>
</evidence>
<dbReference type="Pfam" id="PF17917">
    <property type="entry name" value="RT_RNaseH"/>
    <property type="match status" value="1"/>
</dbReference>
<feature type="region of interest" description="Disordered" evidence="7">
    <location>
        <begin position="252"/>
        <end position="275"/>
    </location>
</feature>
<dbReference type="InterPro" id="IPR041373">
    <property type="entry name" value="RT_RNaseH"/>
</dbReference>
<dbReference type="GO" id="GO:0004519">
    <property type="term" value="F:endonuclease activity"/>
    <property type="evidence" value="ECO:0007669"/>
    <property type="project" value="UniProtKB-KW"/>
</dbReference>
<keyword evidence="6" id="KW-0695">RNA-directed DNA polymerase</keyword>
<proteinExistence type="predicted"/>
<dbReference type="PANTHER" id="PTHR34072">
    <property type="entry name" value="ENZYMATIC POLYPROTEIN-RELATED"/>
    <property type="match status" value="1"/>
</dbReference>
<dbReference type="PANTHER" id="PTHR34072:SF55">
    <property type="entry name" value="DNA_RNA POLYMERASES SUPERFAMILY PROTEIN"/>
    <property type="match status" value="1"/>
</dbReference>